<dbReference type="Proteomes" id="UP000265882">
    <property type="component" value="Unassembled WGS sequence"/>
</dbReference>
<dbReference type="EMBL" id="QZKU01000091">
    <property type="protein sequence ID" value="RJP19384.1"/>
    <property type="molecule type" value="Genomic_DNA"/>
</dbReference>
<proteinExistence type="predicted"/>
<dbReference type="GO" id="GO:0015658">
    <property type="term" value="F:branched-chain amino acid transmembrane transporter activity"/>
    <property type="evidence" value="ECO:0007669"/>
    <property type="project" value="InterPro"/>
</dbReference>
<evidence type="ECO:0000256" key="1">
    <source>
        <dbReference type="ARBA" id="ARBA00004651"/>
    </source>
</evidence>
<evidence type="ECO:0000313" key="8">
    <source>
        <dbReference type="EMBL" id="RJP19384.1"/>
    </source>
</evidence>
<protein>
    <submittedName>
        <fullName evidence="8">Branched-chain amino acid ABC transporter permease</fullName>
    </submittedName>
</protein>
<feature type="transmembrane region" description="Helical" evidence="7">
    <location>
        <begin position="116"/>
        <end position="135"/>
    </location>
</feature>
<feature type="transmembrane region" description="Helical" evidence="7">
    <location>
        <begin position="280"/>
        <end position="303"/>
    </location>
</feature>
<dbReference type="InterPro" id="IPR043428">
    <property type="entry name" value="LivM-like"/>
</dbReference>
<feature type="transmembrane region" description="Helical" evidence="7">
    <location>
        <begin position="315"/>
        <end position="342"/>
    </location>
</feature>
<keyword evidence="3 7" id="KW-0812">Transmembrane</keyword>
<feature type="region of interest" description="Disordered" evidence="6">
    <location>
        <begin position="381"/>
        <end position="400"/>
    </location>
</feature>
<evidence type="ECO:0000256" key="5">
    <source>
        <dbReference type="ARBA" id="ARBA00023136"/>
    </source>
</evidence>
<reference evidence="8 9" key="1">
    <citation type="journal article" date="2017" name="ISME J.">
        <title>Energy and carbon metabolisms in a deep terrestrial subsurface fluid microbial community.</title>
        <authorList>
            <person name="Momper L."/>
            <person name="Jungbluth S.P."/>
            <person name="Lee M.D."/>
            <person name="Amend J.P."/>
        </authorList>
    </citation>
    <scope>NUCLEOTIDE SEQUENCE [LARGE SCALE GENOMIC DNA]</scope>
    <source>
        <strain evidence="8">SURF_5</strain>
    </source>
</reference>
<feature type="transmembrane region" description="Helical" evidence="7">
    <location>
        <begin position="30"/>
        <end position="49"/>
    </location>
</feature>
<keyword evidence="4 7" id="KW-1133">Transmembrane helix</keyword>
<sequence>MFKRLGAIAPVAGAFLLIVVGLSIRPPLIFAVFLIATVAAVYFVSRRGLTSRLREIITENARTYHLTILTCCVAYPIVFTLLGNVYWIHVAVLVGIYVCLALGLNITVGSAGLLDLGYVAFYAIGAYVSAIFFRNYPDARWMFWVILPSAGLLAGLFGLLLGSPTLRLRGDYLAIVTLGFGQIVRIILNNWESVTNGPKGISDIPSPAFGPYSFDMGIALGPLYLPRVATFYYLILLLAIGIAVAAHRLNHSRIGRAWIAIREDELAAASSGINVTALKLLGFGIGASFAGMAGVIYSSLMTFVDPMSFTFMESAMIVCMVVLGGMGSIPGVIVGAAVLVVLPEKLREFQQIRMLLFGAALIAMMIFRPEGLIPSRRRKQELLETENEPERAAAASLSLK</sequence>
<feature type="transmembrane region" description="Helical" evidence="7">
    <location>
        <begin position="354"/>
        <end position="373"/>
    </location>
</feature>
<evidence type="ECO:0000256" key="4">
    <source>
        <dbReference type="ARBA" id="ARBA00022989"/>
    </source>
</evidence>
<feature type="transmembrane region" description="Helical" evidence="7">
    <location>
        <begin position="85"/>
        <end position="104"/>
    </location>
</feature>
<feature type="transmembrane region" description="Helical" evidence="7">
    <location>
        <begin position="61"/>
        <end position="79"/>
    </location>
</feature>
<comment type="caution">
    <text evidence="8">The sequence shown here is derived from an EMBL/GenBank/DDBJ whole genome shotgun (WGS) entry which is preliminary data.</text>
</comment>
<evidence type="ECO:0000256" key="7">
    <source>
        <dbReference type="SAM" id="Phobius"/>
    </source>
</evidence>
<feature type="transmembrane region" description="Helical" evidence="7">
    <location>
        <begin position="141"/>
        <end position="160"/>
    </location>
</feature>
<dbReference type="GO" id="GO:0005886">
    <property type="term" value="C:plasma membrane"/>
    <property type="evidence" value="ECO:0007669"/>
    <property type="project" value="UniProtKB-SubCell"/>
</dbReference>
<organism evidence="8 9">
    <name type="scientific">Abyssobacteria bacterium (strain SURF_5)</name>
    <dbReference type="NCBI Taxonomy" id="2093360"/>
    <lineage>
        <taxon>Bacteria</taxon>
        <taxon>Pseudomonadati</taxon>
        <taxon>Candidatus Hydrogenedentota</taxon>
        <taxon>Candidatus Abyssobacteria</taxon>
    </lineage>
</organism>
<comment type="subcellular location">
    <subcellularLocation>
        <location evidence="1">Cell membrane</location>
        <topology evidence="1">Multi-pass membrane protein</topology>
    </subcellularLocation>
</comment>
<evidence type="ECO:0000256" key="3">
    <source>
        <dbReference type="ARBA" id="ARBA00022692"/>
    </source>
</evidence>
<evidence type="ECO:0000256" key="2">
    <source>
        <dbReference type="ARBA" id="ARBA00022475"/>
    </source>
</evidence>
<dbReference type="InterPro" id="IPR001851">
    <property type="entry name" value="ABC_transp_permease"/>
</dbReference>
<evidence type="ECO:0000313" key="9">
    <source>
        <dbReference type="Proteomes" id="UP000265882"/>
    </source>
</evidence>
<keyword evidence="2" id="KW-1003">Cell membrane</keyword>
<dbReference type="CDD" id="cd06581">
    <property type="entry name" value="TM_PBP1_LivM_like"/>
    <property type="match status" value="1"/>
</dbReference>
<dbReference type="Pfam" id="PF02653">
    <property type="entry name" value="BPD_transp_2"/>
    <property type="match status" value="1"/>
</dbReference>
<feature type="transmembrane region" description="Helical" evidence="7">
    <location>
        <begin position="230"/>
        <end position="249"/>
    </location>
</feature>
<name>A0A3A4NU58_ABYX5</name>
<dbReference type="PANTHER" id="PTHR30482">
    <property type="entry name" value="HIGH-AFFINITY BRANCHED-CHAIN AMINO ACID TRANSPORT SYSTEM PERMEASE"/>
    <property type="match status" value="1"/>
</dbReference>
<dbReference type="AlphaFoldDB" id="A0A3A4NU58"/>
<evidence type="ECO:0000256" key="6">
    <source>
        <dbReference type="SAM" id="MobiDB-lite"/>
    </source>
</evidence>
<feature type="transmembrane region" description="Helical" evidence="7">
    <location>
        <begin position="172"/>
        <end position="188"/>
    </location>
</feature>
<feature type="transmembrane region" description="Helical" evidence="7">
    <location>
        <begin position="7"/>
        <end position="24"/>
    </location>
</feature>
<accession>A0A3A4NU58</accession>
<dbReference type="PANTHER" id="PTHR30482:SF10">
    <property type="entry name" value="HIGH-AFFINITY BRANCHED-CHAIN AMINO ACID TRANSPORT PROTEIN BRAE"/>
    <property type="match status" value="1"/>
</dbReference>
<keyword evidence="5 7" id="KW-0472">Membrane</keyword>
<gene>
    <name evidence="8" type="ORF">C4520_13120</name>
</gene>